<organism evidence="1 2">
    <name type="scientific">Trichoplax adhaerens</name>
    <name type="common">Trichoplax reptans</name>
    <dbReference type="NCBI Taxonomy" id="10228"/>
    <lineage>
        <taxon>Eukaryota</taxon>
        <taxon>Metazoa</taxon>
        <taxon>Placozoa</taxon>
        <taxon>Uniplacotomia</taxon>
        <taxon>Trichoplacea</taxon>
        <taxon>Trichoplacidae</taxon>
        <taxon>Trichoplax</taxon>
    </lineage>
</organism>
<dbReference type="OMA" id="AANIMHR"/>
<dbReference type="PANTHER" id="PTHR34828:SF1">
    <property type="entry name" value="TESTIS-EXPRESSED PROTEIN 45"/>
    <property type="match status" value="1"/>
</dbReference>
<dbReference type="InParanoid" id="B3RSM0"/>
<dbReference type="GeneID" id="6751748"/>
<protein>
    <submittedName>
        <fullName evidence="1">Uncharacterized protein</fullName>
    </submittedName>
</protein>
<evidence type="ECO:0000313" key="1">
    <source>
        <dbReference type="EMBL" id="EDV26537.1"/>
    </source>
</evidence>
<dbReference type="InterPro" id="IPR028001">
    <property type="entry name" value="SAXO5"/>
</dbReference>
<sequence>MAVYQSSFKISQDPTYIRYTMESSFKEDYLPLNTNSRSNICAAPLAANIMHRDDYHLGHVGNSITRNEFVDRGSAFYSQQRDAYGNNTKERALRATTFKMFTDPVFRGGISTNSESYRRHPIVAEPSSKPKLSTANAGIAFGDVMKTEIPISDYRKSFTAHAVSRPKFATKEFFISNKGTLAGDRRNPQSMYTTTSQQAHTGKYVEPPPLANIPLLGSNLPQGDREKLAVKSTLHQETFVPLNAKPAKPTSAYNFQETTFRLGSNDQMFNTTSQDAFNPKITDATNKSKSLRFKHIQSSLPGGDLDYQRGRERTSTTTFKSDYPQYLDHTATRAGNTSRHAVSSVRISGEKNQNYFKTEMSSAFIPMRLEKNLMPKQLESSVPLKYYERSDDLPETKDMYRPLPLQVKEKAIHQNVNQQRKTHAKIQDYRLNNYQTIHQSDYKPKRGDRADIVNHRLQYSSVPLHTLNQDV</sequence>
<dbReference type="PANTHER" id="PTHR34828">
    <property type="entry name" value="TESTIS-EXPRESSED PROTEIN 45"/>
    <property type="match status" value="1"/>
</dbReference>
<name>B3RSM0_TRIAD</name>
<dbReference type="KEGG" id="tad:TRIADDRAFT_54649"/>
<proteinExistence type="predicted"/>
<dbReference type="HOGENOM" id="CLU_043594_0_0_1"/>
<dbReference type="RefSeq" id="XP_002110533.1">
    <property type="nucleotide sequence ID" value="XM_002110497.1"/>
</dbReference>
<dbReference type="CTD" id="6751748"/>
<dbReference type="Proteomes" id="UP000009022">
    <property type="component" value="Unassembled WGS sequence"/>
</dbReference>
<dbReference type="OrthoDB" id="6151791at2759"/>
<dbReference type="AlphaFoldDB" id="B3RSM0"/>
<reference evidence="1 2" key="1">
    <citation type="journal article" date="2008" name="Nature">
        <title>The Trichoplax genome and the nature of placozoans.</title>
        <authorList>
            <person name="Srivastava M."/>
            <person name="Begovic E."/>
            <person name="Chapman J."/>
            <person name="Putnam N.H."/>
            <person name="Hellsten U."/>
            <person name="Kawashima T."/>
            <person name="Kuo A."/>
            <person name="Mitros T."/>
            <person name="Salamov A."/>
            <person name="Carpenter M.L."/>
            <person name="Signorovitch A.Y."/>
            <person name="Moreno M.A."/>
            <person name="Kamm K."/>
            <person name="Grimwood J."/>
            <person name="Schmutz J."/>
            <person name="Shapiro H."/>
            <person name="Grigoriev I.V."/>
            <person name="Buss L.W."/>
            <person name="Schierwater B."/>
            <person name="Dellaporta S.L."/>
            <person name="Rokhsar D.S."/>
        </authorList>
    </citation>
    <scope>NUCLEOTIDE SEQUENCE [LARGE SCALE GENOMIC DNA]</scope>
    <source>
        <strain evidence="1 2">Grell-BS-1999</strain>
    </source>
</reference>
<gene>
    <name evidence="1" type="ORF">TRIADDRAFT_54649</name>
</gene>
<keyword evidence="2" id="KW-1185">Reference proteome</keyword>
<accession>B3RSM0</accession>
<evidence type="ECO:0000313" key="2">
    <source>
        <dbReference type="Proteomes" id="UP000009022"/>
    </source>
</evidence>
<dbReference type="EMBL" id="DS985243">
    <property type="protein sequence ID" value="EDV26537.1"/>
    <property type="molecule type" value="Genomic_DNA"/>
</dbReference>